<proteinExistence type="predicted"/>
<sequence length="160" mass="18316">MLTSVFLTRYGLSYIPCLTFFADPSFNDAVGMILSRVILGTVFLRFKELLFRSYFLLSSIFNCILALILIRAVIFYAWKQGLVAGLNSEEQYYRIAGAISFIWFWKDFKLSLTYIPQGVYPNHLVNFLKNNVLGTVYWLLWVGPLSIVLGLERNASTPCS</sequence>
<organism evidence="2 3">
    <name type="scientific">Steinernema carpocapsae</name>
    <name type="common">Entomopathogenic nematode</name>
    <dbReference type="NCBI Taxonomy" id="34508"/>
    <lineage>
        <taxon>Eukaryota</taxon>
        <taxon>Metazoa</taxon>
        <taxon>Ecdysozoa</taxon>
        <taxon>Nematoda</taxon>
        <taxon>Chromadorea</taxon>
        <taxon>Rhabditida</taxon>
        <taxon>Tylenchina</taxon>
        <taxon>Panagrolaimomorpha</taxon>
        <taxon>Strongyloidoidea</taxon>
        <taxon>Steinernematidae</taxon>
        <taxon>Steinernema</taxon>
    </lineage>
</organism>
<keyword evidence="3" id="KW-1185">Reference proteome</keyword>
<feature type="transmembrane region" description="Helical" evidence="1">
    <location>
        <begin position="29"/>
        <end position="46"/>
    </location>
</feature>
<feature type="transmembrane region" description="Helical" evidence="1">
    <location>
        <begin position="132"/>
        <end position="151"/>
    </location>
</feature>
<accession>A0A4U5LTE9</accession>
<reference evidence="2 3" key="2">
    <citation type="journal article" date="2019" name="G3 (Bethesda)">
        <title>Hybrid Assembly of the Genome of the Entomopathogenic Nematode Steinernema carpocapsae Identifies the X-Chromosome.</title>
        <authorList>
            <person name="Serra L."/>
            <person name="Macchietto M."/>
            <person name="Macias-Munoz A."/>
            <person name="McGill C.J."/>
            <person name="Rodriguez I.M."/>
            <person name="Rodriguez B."/>
            <person name="Murad R."/>
            <person name="Mortazavi A."/>
        </authorList>
    </citation>
    <scope>NUCLEOTIDE SEQUENCE [LARGE SCALE GENOMIC DNA]</scope>
    <source>
        <strain evidence="2 3">ALL</strain>
    </source>
</reference>
<keyword evidence="1" id="KW-1133">Transmembrane helix</keyword>
<dbReference type="Proteomes" id="UP000298663">
    <property type="component" value="Unassembled WGS sequence"/>
</dbReference>
<reference evidence="2 3" key="1">
    <citation type="journal article" date="2015" name="Genome Biol.">
        <title>Comparative genomics of Steinernema reveals deeply conserved gene regulatory networks.</title>
        <authorList>
            <person name="Dillman A.R."/>
            <person name="Macchietto M."/>
            <person name="Porter C.F."/>
            <person name="Rogers A."/>
            <person name="Williams B."/>
            <person name="Antoshechkin I."/>
            <person name="Lee M.M."/>
            <person name="Goodwin Z."/>
            <person name="Lu X."/>
            <person name="Lewis E.E."/>
            <person name="Goodrich-Blair H."/>
            <person name="Stock S.P."/>
            <person name="Adams B.J."/>
            <person name="Sternberg P.W."/>
            <person name="Mortazavi A."/>
        </authorList>
    </citation>
    <scope>NUCLEOTIDE SEQUENCE [LARGE SCALE GENOMIC DNA]</scope>
    <source>
        <strain evidence="2 3">ALL</strain>
    </source>
</reference>
<evidence type="ECO:0000256" key="1">
    <source>
        <dbReference type="SAM" id="Phobius"/>
    </source>
</evidence>
<evidence type="ECO:0000313" key="2">
    <source>
        <dbReference type="EMBL" id="TKR59338.1"/>
    </source>
</evidence>
<gene>
    <name evidence="2" type="ORF">L596_029025</name>
</gene>
<dbReference type="EMBL" id="AZBU02000012">
    <property type="protein sequence ID" value="TKR59338.1"/>
    <property type="molecule type" value="Genomic_DNA"/>
</dbReference>
<keyword evidence="1" id="KW-0812">Transmembrane</keyword>
<comment type="caution">
    <text evidence="2">The sequence shown here is derived from an EMBL/GenBank/DDBJ whole genome shotgun (WGS) entry which is preliminary data.</text>
</comment>
<keyword evidence="1" id="KW-0472">Membrane</keyword>
<protein>
    <submittedName>
        <fullName evidence="2">Uncharacterized protein</fullName>
    </submittedName>
</protein>
<evidence type="ECO:0000313" key="3">
    <source>
        <dbReference type="Proteomes" id="UP000298663"/>
    </source>
</evidence>
<feature type="transmembrane region" description="Helical" evidence="1">
    <location>
        <begin position="53"/>
        <end position="78"/>
    </location>
</feature>
<dbReference type="AlphaFoldDB" id="A0A4U5LTE9"/>
<name>A0A4U5LTE9_STECR</name>